<dbReference type="PANTHER" id="PTHR11929:SF145">
    <property type="entry name" value="ALPHA-(1,3)-FUCOSYLTRANSFERASE FUT-1"/>
    <property type="match status" value="1"/>
</dbReference>
<dbReference type="SUPFAM" id="SSF53756">
    <property type="entry name" value="UDP-Glycosyltransferase/glycogen phosphorylase"/>
    <property type="match status" value="1"/>
</dbReference>
<dbReference type="AlphaFoldDB" id="H2YBQ2"/>
<evidence type="ECO:0000256" key="9">
    <source>
        <dbReference type="ARBA" id="ARBA00023136"/>
    </source>
</evidence>
<evidence type="ECO:0000259" key="13">
    <source>
        <dbReference type="Pfam" id="PF17039"/>
    </source>
</evidence>
<dbReference type="InterPro" id="IPR055270">
    <property type="entry name" value="Glyco_tran_10_C"/>
</dbReference>
<dbReference type="EC" id="2.4.1.-" evidence="11"/>
<sequence length="384" mass="44512">MYTTKSVSCCCIFALLAMITATYILFDEDNISQQKTFYPKRLSHQTNQQFNQSVIPEEIKERKIIILFWKPLFGRYIKINIDRKCGNCEVTYDTNHLETSDAVVIHYTEARKDSLPDSAKRHSNQMYVFFSMESPFAVSVLRGMQFDSLGPYFNWTMNYRRDSDIFFPVFEWFEGANIFNGDTSAQYSPKVVQNIISQKVSQPLALWMAGNCGSTQGAKLRMQLVDELEKAGLLIEKRGGCFGTGKTAPRGEAYKPFAVKFKFYLSFENAVHCRDYITEKLWKNALDSGLVPVVWGPKRQDVEELAPKGSFIFYEDFNSSTDLVQYLKYLDQNETAYIQYFNWRTKQPSPDQYKLVEHGVDYKRISGMCQMCKMLTEKNKSKNF</sequence>
<reference evidence="14" key="2">
    <citation type="submission" date="2025-08" db="UniProtKB">
        <authorList>
            <consortium name="Ensembl"/>
        </authorList>
    </citation>
    <scope>IDENTIFICATION</scope>
</reference>
<dbReference type="STRING" id="51511.ENSCSAVP00000002750"/>
<keyword evidence="7" id="KW-0735">Signal-anchor</keyword>
<comment type="pathway">
    <text evidence="2">Protein modification; protein glycosylation.</text>
</comment>
<keyword evidence="6 11" id="KW-0812">Transmembrane</keyword>
<evidence type="ECO:0000256" key="3">
    <source>
        <dbReference type="ARBA" id="ARBA00008919"/>
    </source>
</evidence>
<dbReference type="GO" id="GO:0046920">
    <property type="term" value="F:alpha-(1-&gt;3)-fucosyltransferase activity"/>
    <property type="evidence" value="ECO:0007669"/>
    <property type="project" value="TreeGrafter"/>
</dbReference>
<keyword evidence="8 11" id="KW-1133">Transmembrane helix</keyword>
<name>H2YBQ2_CIOSA</name>
<dbReference type="Ensembl" id="ENSCSAVT00000002793.1">
    <property type="protein sequence ID" value="ENSCSAVP00000002750.1"/>
    <property type="gene ID" value="ENSCSAVG00000001630.1"/>
</dbReference>
<dbReference type="OMA" id="MAGNCGS"/>
<evidence type="ECO:0000256" key="6">
    <source>
        <dbReference type="ARBA" id="ARBA00022692"/>
    </source>
</evidence>
<evidence type="ECO:0000256" key="5">
    <source>
        <dbReference type="ARBA" id="ARBA00022679"/>
    </source>
</evidence>
<dbReference type="UniPathway" id="UPA00378"/>
<protein>
    <recommendedName>
        <fullName evidence="11">Fucosyltransferase</fullName>
        <ecNumber evidence="11">2.4.1.-</ecNumber>
    </recommendedName>
</protein>
<dbReference type="GO" id="GO:0032580">
    <property type="term" value="C:Golgi cisterna membrane"/>
    <property type="evidence" value="ECO:0007669"/>
    <property type="project" value="UniProtKB-SubCell"/>
</dbReference>
<keyword evidence="11" id="KW-0333">Golgi apparatus</keyword>
<evidence type="ECO:0000256" key="4">
    <source>
        <dbReference type="ARBA" id="ARBA00022676"/>
    </source>
</evidence>
<dbReference type="GeneTree" id="ENSGT00940000159014"/>
<dbReference type="InterPro" id="IPR038577">
    <property type="entry name" value="GT10-like_C_sf"/>
</dbReference>
<dbReference type="Pfam" id="PF00852">
    <property type="entry name" value="Glyco_transf_10"/>
    <property type="match status" value="1"/>
</dbReference>
<evidence type="ECO:0000256" key="10">
    <source>
        <dbReference type="ARBA" id="ARBA00023180"/>
    </source>
</evidence>
<evidence type="ECO:0000259" key="12">
    <source>
        <dbReference type="Pfam" id="PF00852"/>
    </source>
</evidence>
<dbReference type="InterPro" id="IPR001503">
    <property type="entry name" value="Glyco_trans_10"/>
</dbReference>
<keyword evidence="15" id="KW-1185">Reference proteome</keyword>
<feature type="domain" description="Fucosyltransferase N-terminal" evidence="13">
    <location>
        <begin position="62"/>
        <end position="168"/>
    </location>
</feature>
<dbReference type="eggNOG" id="KOG2619">
    <property type="taxonomic scope" value="Eukaryota"/>
</dbReference>
<dbReference type="InParanoid" id="H2YBQ2"/>
<evidence type="ECO:0000256" key="2">
    <source>
        <dbReference type="ARBA" id="ARBA00004922"/>
    </source>
</evidence>
<evidence type="ECO:0000313" key="15">
    <source>
        <dbReference type="Proteomes" id="UP000007875"/>
    </source>
</evidence>
<feature type="transmembrane region" description="Helical" evidence="11">
    <location>
        <begin position="7"/>
        <end position="26"/>
    </location>
</feature>
<dbReference type="InterPro" id="IPR031481">
    <property type="entry name" value="Glyco_tran_10_N"/>
</dbReference>
<evidence type="ECO:0000313" key="14">
    <source>
        <dbReference type="Ensembl" id="ENSCSAVP00000002750.1"/>
    </source>
</evidence>
<accession>H2YBQ2</accession>
<keyword evidence="5 11" id="KW-0808">Transferase</keyword>
<keyword evidence="9 11" id="KW-0472">Membrane</keyword>
<comment type="subcellular location">
    <subcellularLocation>
        <location evidence="11">Golgi apparatus</location>
        <location evidence="11">Golgi stack membrane</location>
        <topology evidence="11">Single-pass type II membrane protein</topology>
    </subcellularLocation>
    <subcellularLocation>
        <location evidence="1">Membrane</location>
        <topology evidence="1">Single-pass membrane protein</topology>
    </subcellularLocation>
</comment>
<proteinExistence type="inferred from homology"/>
<evidence type="ECO:0000256" key="1">
    <source>
        <dbReference type="ARBA" id="ARBA00004167"/>
    </source>
</evidence>
<keyword evidence="10" id="KW-0325">Glycoprotein</keyword>
<dbReference type="PANTHER" id="PTHR11929">
    <property type="entry name" value="ALPHA- 1,3 -FUCOSYLTRANSFERASE"/>
    <property type="match status" value="1"/>
</dbReference>
<reference evidence="14" key="3">
    <citation type="submission" date="2025-09" db="UniProtKB">
        <authorList>
            <consortium name="Ensembl"/>
        </authorList>
    </citation>
    <scope>IDENTIFICATION</scope>
</reference>
<dbReference type="Gene3D" id="3.40.50.11660">
    <property type="entry name" value="Glycosyl transferase family 10, C-terminal domain"/>
    <property type="match status" value="1"/>
</dbReference>
<comment type="similarity">
    <text evidence="3 11">Belongs to the glycosyltransferase 10 family.</text>
</comment>
<reference evidence="15" key="1">
    <citation type="submission" date="2003-08" db="EMBL/GenBank/DDBJ databases">
        <authorList>
            <person name="Birren B."/>
            <person name="Nusbaum C."/>
            <person name="Abebe A."/>
            <person name="Abouelleil A."/>
            <person name="Adekoya E."/>
            <person name="Ait-zahra M."/>
            <person name="Allen N."/>
            <person name="Allen T."/>
            <person name="An P."/>
            <person name="Anderson M."/>
            <person name="Anderson S."/>
            <person name="Arachchi H."/>
            <person name="Armbruster J."/>
            <person name="Bachantsang P."/>
            <person name="Baldwin J."/>
            <person name="Barry A."/>
            <person name="Bayul T."/>
            <person name="Blitshsteyn B."/>
            <person name="Bloom T."/>
            <person name="Blye J."/>
            <person name="Boguslavskiy L."/>
            <person name="Borowsky M."/>
            <person name="Boukhgalter B."/>
            <person name="Brunache A."/>
            <person name="Butler J."/>
            <person name="Calixte N."/>
            <person name="Calvo S."/>
            <person name="Camarata J."/>
            <person name="Campo K."/>
            <person name="Chang J."/>
            <person name="Cheshatsang Y."/>
            <person name="Citroen M."/>
            <person name="Collymore A."/>
            <person name="Considine T."/>
            <person name="Cook A."/>
            <person name="Cooke P."/>
            <person name="Corum B."/>
            <person name="Cuomo C."/>
            <person name="David R."/>
            <person name="Dawoe T."/>
            <person name="Degray S."/>
            <person name="Dodge S."/>
            <person name="Dooley K."/>
            <person name="Dorje P."/>
            <person name="Dorjee K."/>
            <person name="Dorris L."/>
            <person name="Duffey N."/>
            <person name="Dupes A."/>
            <person name="Elkins T."/>
            <person name="Engels R."/>
            <person name="Erickson J."/>
            <person name="Farina A."/>
            <person name="Faro S."/>
            <person name="Ferreira P."/>
            <person name="Fischer H."/>
            <person name="Fitzgerald M."/>
            <person name="Foley K."/>
            <person name="Gage D."/>
            <person name="Galagan J."/>
            <person name="Gearin G."/>
            <person name="Gnerre S."/>
            <person name="Gnirke A."/>
            <person name="Goyette A."/>
            <person name="Graham J."/>
            <person name="Grandbois E."/>
            <person name="Gyaltsen K."/>
            <person name="Hafez N."/>
            <person name="Hagopian D."/>
            <person name="Hagos B."/>
            <person name="Hall J."/>
            <person name="Hatcher B."/>
            <person name="Heller A."/>
            <person name="Higgins H."/>
            <person name="Honan T."/>
            <person name="Horn A."/>
            <person name="Houde N."/>
            <person name="Hughes L."/>
            <person name="Hulme W."/>
            <person name="Husby E."/>
            <person name="Iliev I."/>
            <person name="Jaffe D."/>
            <person name="Jones C."/>
            <person name="Kamal M."/>
            <person name="Kamat A."/>
            <person name="Kamvysselis M."/>
            <person name="Karlsson E."/>
            <person name="Kells C."/>
            <person name="Kieu A."/>
            <person name="Kisner P."/>
            <person name="Kodira C."/>
            <person name="Kulbokas E."/>
            <person name="Labutti K."/>
            <person name="Lama D."/>
            <person name="Landers T."/>
            <person name="Leger J."/>
            <person name="Levine S."/>
            <person name="Lewis D."/>
            <person name="Lewis T."/>
            <person name="Lindblad-toh K."/>
            <person name="Liu X."/>
            <person name="Lokyitsang T."/>
            <person name="Lokyitsang Y."/>
            <person name="Lucien O."/>
            <person name="Lui A."/>
            <person name="Ma L.J."/>
            <person name="Mabbitt R."/>
            <person name="Macdonald J."/>
            <person name="Maclean C."/>
            <person name="Major J."/>
            <person name="Manning J."/>
            <person name="Marabella R."/>
            <person name="Maru K."/>
            <person name="Matthews C."/>
            <person name="Mauceli E."/>
            <person name="Mccarthy M."/>
            <person name="Mcdonough S."/>
            <person name="Mcghee T."/>
            <person name="Meldrim J."/>
            <person name="Meneus L."/>
            <person name="Mesirov J."/>
            <person name="Mihalev A."/>
            <person name="Mihova T."/>
            <person name="Mikkelsen T."/>
            <person name="Mlenga V."/>
            <person name="Moru K."/>
            <person name="Mozes J."/>
            <person name="Mulrain L."/>
            <person name="Munson G."/>
            <person name="Naylor J."/>
            <person name="Newes C."/>
            <person name="Nguyen C."/>
            <person name="Nguyen N."/>
            <person name="Nguyen T."/>
            <person name="Nicol R."/>
            <person name="Nielsen C."/>
            <person name="Nizzari M."/>
            <person name="Norbu C."/>
            <person name="Norbu N."/>
            <person name="O'donnell P."/>
            <person name="Okoawo O."/>
            <person name="O'leary S."/>
            <person name="Omotosho B."/>
            <person name="O'neill K."/>
            <person name="Osman S."/>
            <person name="Parker S."/>
            <person name="Perrin D."/>
            <person name="Phunkhang P."/>
            <person name="Piqani B."/>
            <person name="Purcell S."/>
            <person name="Rachupka T."/>
            <person name="Ramasamy U."/>
            <person name="Rameau R."/>
            <person name="Ray V."/>
            <person name="Raymond C."/>
            <person name="Retta R."/>
            <person name="Richardson S."/>
            <person name="Rise C."/>
            <person name="Rodriguez J."/>
            <person name="Rogers J."/>
            <person name="Rogov P."/>
            <person name="Rutman M."/>
            <person name="Schupbach R."/>
            <person name="Seaman C."/>
            <person name="Settipalli S."/>
            <person name="Sharpe T."/>
            <person name="Sheridan J."/>
            <person name="Sherpa N."/>
            <person name="Shi J."/>
            <person name="Smirnov S."/>
            <person name="Smith C."/>
            <person name="Sougnez C."/>
            <person name="Spencer B."/>
            <person name="Stalker J."/>
            <person name="Stange-thomann N."/>
            <person name="Stavropoulos S."/>
            <person name="Stetson K."/>
            <person name="Stone C."/>
            <person name="Stone S."/>
            <person name="Stubbs M."/>
            <person name="Talamas J."/>
            <person name="Tchuinga P."/>
            <person name="Tenzing P."/>
            <person name="Tesfaye S."/>
            <person name="Theodore J."/>
            <person name="Thoulutsang Y."/>
            <person name="Topham K."/>
            <person name="Towey S."/>
            <person name="Tsamla T."/>
            <person name="Tsomo N."/>
            <person name="Vallee D."/>
            <person name="Vassiliev H."/>
            <person name="Venkataraman V."/>
            <person name="Vinson J."/>
            <person name="Vo A."/>
            <person name="Wade C."/>
            <person name="Wang S."/>
            <person name="Wangchuk T."/>
            <person name="Wangdi T."/>
            <person name="Whittaker C."/>
            <person name="Wilkinson J."/>
            <person name="Wu Y."/>
            <person name="Wyman D."/>
            <person name="Yadav S."/>
            <person name="Yang S."/>
            <person name="Yang X."/>
            <person name="Yeager S."/>
            <person name="Yee E."/>
            <person name="Young G."/>
            <person name="Zainoun J."/>
            <person name="Zembeck L."/>
            <person name="Zimmer A."/>
            <person name="Zody M."/>
            <person name="Lander E."/>
        </authorList>
    </citation>
    <scope>NUCLEOTIDE SEQUENCE [LARGE SCALE GENOMIC DNA]</scope>
</reference>
<evidence type="ECO:0000256" key="11">
    <source>
        <dbReference type="RuleBase" id="RU003832"/>
    </source>
</evidence>
<dbReference type="Pfam" id="PF17039">
    <property type="entry name" value="Glyco_tran_10_N"/>
    <property type="match status" value="1"/>
</dbReference>
<dbReference type="Proteomes" id="UP000007875">
    <property type="component" value="Unassembled WGS sequence"/>
</dbReference>
<feature type="domain" description="Fucosyltransferase C-terminal" evidence="12">
    <location>
        <begin position="204"/>
        <end position="381"/>
    </location>
</feature>
<evidence type="ECO:0000256" key="7">
    <source>
        <dbReference type="ARBA" id="ARBA00022968"/>
    </source>
</evidence>
<keyword evidence="4 11" id="KW-0328">Glycosyltransferase</keyword>
<evidence type="ECO:0000256" key="8">
    <source>
        <dbReference type="ARBA" id="ARBA00022989"/>
    </source>
</evidence>
<organism evidence="14 15">
    <name type="scientific">Ciona savignyi</name>
    <name type="common">Pacific transparent sea squirt</name>
    <dbReference type="NCBI Taxonomy" id="51511"/>
    <lineage>
        <taxon>Eukaryota</taxon>
        <taxon>Metazoa</taxon>
        <taxon>Chordata</taxon>
        <taxon>Tunicata</taxon>
        <taxon>Ascidiacea</taxon>
        <taxon>Phlebobranchia</taxon>
        <taxon>Cionidae</taxon>
        <taxon>Ciona</taxon>
    </lineage>
</organism>
<dbReference type="FunFam" id="3.40.50.11660:FF:000007">
    <property type="entry name" value="alpha-(1,3)-fucosyltransferase 6-like"/>
    <property type="match status" value="1"/>
</dbReference>